<dbReference type="Pfam" id="PF26607">
    <property type="entry name" value="DUF8189"/>
    <property type="match status" value="1"/>
</dbReference>
<dbReference type="InterPro" id="IPR007921">
    <property type="entry name" value="CHAP_dom"/>
</dbReference>
<dbReference type="OrthoDB" id="9815928at2"/>
<evidence type="ECO:0000256" key="1">
    <source>
        <dbReference type="SAM" id="SignalP"/>
    </source>
</evidence>
<evidence type="ECO:0000313" key="4">
    <source>
        <dbReference type="Proteomes" id="UP000181951"/>
    </source>
</evidence>
<accession>A0A1H8NIU5</accession>
<proteinExistence type="predicted"/>
<dbReference type="InterPro" id="IPR036278">
    <property type="entry name" value="Sialidase_sf"/>
</dbReference>
<dbReference type="EMBL" id="FODD01000022">
    <property type="protein sequence ID" value="SEO29524.1"/>
    <property type="molecule type" value="Genomic_DNA"/>
</dbReference>
<keyword evidence="1" id="KW-0732">Signal</keyword>
<protein>
    <recommendedName>
        <fullName evidence="2">Peptidase C51 domain-containing protein</fullName>
    </recommendedName>
</protein>
<keyword evidence="4" id="KW-1185">Reference proteome</keyword>
<dbReference type="AlphaFoldDB" id="A0A1H8NIU5"/>
<name>A0A1H8NIU5_9ACTN</name>
<reference evidence="3 4" key="1">
    <citation type="submission" date="2016-10" db="EMBL/GenBank/DDBJ databases">
        <authorList>
            <person name="de Groot N.N."/>
        </authorList>
    </citation>
    <scope>NUCLEOTIDE SEQUENCE [LARGE SCALE GENOMIC DNA]</scope>
    <source>
        <strain evidence="3 4">CGMCC 4.2026</strain>
    </source>
</reference>
<dbReference type="Proteomes" id="UP000181951">
    <property type="component" value="Unassembled WGS sequence"/>
</dbReference>
<dbReference type="Gene3D" id="2.120.10.70">
    <property type="entry name" value="Fucose-specific lectin"/>
    <property type="match status" value="1"/>
</dbReference>
<dbReference type="SUPFAM" id="SSF50939">
    <property type="entry name" value="Sialidases"/>
    <property type="match status" value="1"/>
</dbReference>
<dbReference type="RefSeq" id="WP_075017411.1">
    <property type="nucleotide sequence ID" value="NZ_FODD01000022.1"/>
</dbReference>
<evidence type="ECO:0000259" key="2">
    <source>
        <dbReference type="PROSITE" id="PS50911"/>
    </source>
</evidence>
<dbReference type="InterPro" id="IPR058502">
    <property type="entry name" value="PLL-like_beta-prop"/>
</dbReference>
<dbReference type="PROSITE" id="PS50911">
    <property type="entry name" value="CHAP"/>
    <property type="match status" value="1"/>
</dbReference>
<feature type="domain" description="Peptidase C51" evidence="2">
    <location>
        <begin position="38"/>
        <end position="175"/>
    </location>
</feature>
<dbReference type="STRING" id="310780.SAMN05216267_102289"/>
<evidence type="ECO:0000313" key="3">
    <source>
        <dbReference type="EMBL" id="SEO29524.1"/>
    </source>
</evidence>
<gene>
    <name evidence="3" type="ORF">SAMN05216267_102289</name>
</gene>
<feature type="signal peptide" evidence="1">
    <location>
        <begin position="1"/>
        <end position="24"/>
    </location>
</feature>
<sequence length="550" mass="58249">MPSSRRLRSIAAAACLALSGLTLSAVTAQQAAAATDTSKIVSAARSQLGSDGCGIVDCSVEWCAEFSKWAWQQGGVDVTTLGATVTTFVNYGDANGTWHDPSGYTPQPGDAMIFGGPGFPTKASGGAHVGLVESVNSNGTITEIGGNQGHKVTEVTGTAASIETQLEGSSYSFLGYVSPLGVPAPTPPANAAASDSSWAVYNPNARVMSLFGLGSGGHLGFTNSLNGGASWSNWAEANGYWTLQGTPSAVYDPDAKATLLFARGSADGAMGISRSTNNAASWSNWTQVNPYWTNFKGDASAVYNSTTKRVTVFARGGDGRIGYTQSTNGGVSWTNWAEVNAYWNNFSGDPHVIFNPTTNRMTVFARGGDGRIGYTQSTNDGASWSNWAEVNAYWNNFSGDPHIVLNPTTNRMTVFARGGDGRICYTQSTNDGASWSNWAEVNAYWNNFSGDPRPVYNPHTKTISLLARGGDGRIGYTQSTNDGASWSNWNEANAYWNNFTGDPTPVYDPDTTQNTAFALGSGGHMGYTQSNSNGWTNWSEVNAYWTLIGS</sequence>
<feature type="chain" id="PRO_5038807078" description="Peptidase C51 domain-containing protein" evidence="1">
    <location>
        <begin position="25"/>
        <end position="550"/>
    </location>
</feature>
<organism evidence="3 4">
    <name type="scientific">Actinacidiphila rubida</name>
    <dbReference type="NCBI Taxonomy" id="310780"/>
    <lineage>
        <taxon>Bacteria</taxon>
        <taxon>Bacillati</taxon>
        <taxon>Actinomycetota</taxon>
        <taxon>Actinomycetes</taxon>
        <taxon>Kitasatosporales</taxon>
        <taxon>Streptomycetaceae</taxon>
        <taxon>Actinacidiphila</taxon>
    </lineage>
</organism>
<dbReference type="Pfam" id="PF05257">
    <property type="entry name" value="CHAP"/>
    <property type="match status" value="1"/>
</dbReference>